<evidence type="ECO:0000256" key="2">
    <source>
        <dbReference type="SAM" id="SignalP"/>
    </source>
</evidence>
<feature type="signal peptide" evidence="2">
    <location>
        <begin position="1"/>
        <end position="21"/>
    </location>
</feature>
<dbReference type="EMBL" id="CASHTH010001755">
    <property type="protein sequence ID" value="CAI8019447.1"/>
    <property type="molecule type" value="Genomic_DNA"/>
</dbReference>
<keyword evidence="2" id="KW-0732">Signal</keyword>
<dbReference type="InterPro" id="IPR012338">
    <property type="entry name" value="Beta-lactam/transpept-like"/>
</dbReference>
<name>A0AA35RYE6_GEOBA</name>
<evidence type="ECO:0000259" key="3">
    <source>
        <dbReference type="Pfam" id="PF00144"/>
    </source>
</evidence>
<dbReference type="Pfam" id="PF00144">
    <property type="entry name" value="Beta-lactamase"/>
    <property type="match status" value="1"/>
</dbReference>
<feature type="domain" description="Beta-lactamase-related" evidence="3">
    <location>
        <begin position="75"/>
        <end position="380"/>
    </location>
</feature>
<keyword evidence="5" id="KW-1185">Reference proteome</keyword>
<dbReference type="AlphaFoldDB" id="A0AA35RYE6"/>
<evidence type="ECO:0000313" key="5">
    <source>
        <dbReference type="Proteomes" id="UP001174909"/>
    </source>
</evidence>
<dbReference type="Gene3D" id="3.40.710.10">
    <property type="entry name" value="DD-peptidase/beta-lactamase superfamily"/>
    <property type="match status" value="1"/>
</dbReference>
<protein>
    <submittedName>
        <fullName evidence="4">Beta-lactamase-like protein 2</fullName>
    </submittedName>
</protein>
<feature type="chain" id="PRO_5041265586" evidence="2">
    <location>
        <begin position="22"/>
        <end position="495"/>
    </location>
</feature>
<sequence>MVYPLVAGFLSLSLLFSGSVGLTWQLKEGRKVGQTLCPSYPYPTVDPSTLLKVLGPFLEELGQNMSTLIKSTPGGAVVSVVYRDTVIWTHADGLINMSDPTRGPPTADTGFRIGSITKVFTALMSLMLRDSGELRSLDDNITAYLPQFSIKNPFQTRRGITFRQLSCHMSGLSRNPPCPGIFDTGCNLTDDQIYENLSKLKLMFPPGFQPEYSNLGFGLLGRVLQTIRGPPWEEQVAQMVLKPLNMTNSGNSFTPDAVKNMAVGYYPDKTIAKLIDIGWDAPAGQMYSSANDLSQLLKLIFRPEYPYDIDTEQILDGETIREWMQPAYTYADGTGFGHPWELWQLGDFILRTKAGVMNGYNAELQFAHEIKTGFVFLHSCDGCSSHEPIIELSQKIISTVSEILEILKPGPSVPPSPSDYTGNYSIGAQGPTVAVVELGTVYDRKALLLLDSSGERSILDWRGEDEFQISLHGGPQPCQHSQRGIRWRVGGIHKI</sequence>
<dbReference type="SUPFAM" id="SSF56601">
    <property type="entry name" value="beta-lactamase/transpeptidase-like"/>
    <property type="match status" value="1"/>
</dbReference>
<evidence type="ECO:0000313" key="4">
    <source>
        <dbReference type="EMBL" id="CAI8019447.1"/>
    </source>
</evidence>
<dbReference type="PANTHER" id="PTHR22935:SF95">
    <property type="entry name" value="BETA-LACTAMASE-LIKE 1-RELATED"/>
    <property type="match status" value="1"/>
</dbReference>
<dbReference type="InterPro" id="IPR051478">
    <property type="entry name" value="Beta-lactamase-like_AB/R"/>
</dbReference>
<reference evidence="4" key="1">
    <citation type="submission" date="2023-03" db="EMBL/GenBank/DDBJ databases">
        <authorList>
            <person name="Steffen K."/>
            <person name="Cardenas P."/>
        </authorList>
    </citation>
    <scope>NUCLEOTIDE SEQUENCE</scope>
</reference>
<dbReference type="PANTHER" id="PTHR22935">
    <property type="entry name" value="PENICILLIN-BINDING PROTEIN"/>
    <property type="match status" value="1"/>
</dbReference>
<dbReference type="Proteomes" id="UP001174909">
    <property type="component" value="Unassembled WGS sequence"/>
</dbReference>
<evidence type="ECO:0000256" key="1">
    <source>
        <dbReference type="ARBA" id="ARBA00038473"/>
    </source>
</evidence>
<comment type="similarity">
    <text evidence="1">Belongs to the beta-lactamase family.</text>
</comment>
<proteinExistence type="inferred from homology"/>
<gene>
    <name evidence="4" type="ORF">GBAR_LOCUS11699</name>
</gene>
<comment type="caution">
    <text evidence="4">The sequence shown here is derived from an EMBL/GenBank/DDBJ whole genome shotgun (WGS) entry which is preliminary data.</text>
</comment>
<accession>A0AA35RYE6</accession>
<dbReference type="InterPro" id="IPR001466">
    <property type="entry name" value="Beta-lactam-related"/>
</dbReference>
<organism evidence="4 5">
    <name type="scientific">Geodia barretti</name>
    <name type="common">Barrett's horny sponge</name>
    <dbReference type="NCBI Taxonomy" id="519541"/>
    <lineage>
        <taxon>Eukaryota</taxon>
        <taxon>Metazoa</taxon>
        <taxon>Porifera</taxon>
        <taxon>Demospongiae</taxon>
        <taxon>Heteroscleromorpha</taxon>
        <taxon>Tetractinellida</taxon>
        <taxon>Astrophorina</taxon>
        <taxon>Geodiidae</taxon>
        <taxon>Geodia</taxon>
    </lineage>
</organism>